<evidence type="ECO:0000256" key="2">
    <source>
        <dbReference type="ARBA" id="ARBA00022722"/>
    </source>
</evidence>
<keyword evidence="1 5" id="KW-1277">Toxin-antitoxin system</keyword>
<comment type="cofactor">
    <cofactor evidence="5">
        <name>Mg(2+)</name>
        <dbReference type="ChEBI" id="CHEBI:18420"/>
    </cofactor>
</comment>
<keyword evidence="5" id="KW-0800">Toxin</keyword>
<reference evidence="7" key="2">
    <citation type="submission" date="2021-04" db="EMBL/GenBank/DDBJ databases">
        <title>Draft genome assembly of strain Phenylobacterium sp. 20VBR1 using MiniION and Illumina platforms.</title>
        <authorList>
            <person name="Thomas F.A."/>
            <person name="Krishnan K.P."/>
            <person name="Sinha R.K."/>
        </authorList>
    </citation>
    <scope>NUCLEOTIDE SEQUENCE</scope>
    <source>
        <strain evidence="7">20VBR1</strain>
    </source>
</reference>
<proteinExistence type="inferred from homology"/>
<reference evidence="8" key="1">
    <citation type="submission" date="2021-01" db="EMBL/GenBank/DDBJ databases">
        <title>Genome sequence of Phenylobacterium sp. 20VBR1 isolated from a valley glaceir, Ny-Alesund, Svalbard.</title>
        <authorList>
            <person name="Thomas F.A."/>
            <person name="Krishnan K.P."/>
            <person name="Sinha R.K."/>
        </authorList>
    </citation>
    <scope>NUCLEOTIDE SEQUENCE</scope>
    <source>
        <strain evidence="8">20VBR1</strain>
    </source>
</reference>
<dbReference type="RefSeq" id="WP_215339117.1">
    <property type="nucleotide sequence ID" value="NZ_JAGSGD010000001.1"/>
</dbReference>
<dbReference type="Gene3D" id="3.40.50.1010">
    <property type="entry name" value="5'-nuclease"/>
    <property type="match status" value="1"/>
</dbReference>
<evidence type="ECO:0000256" key="3">
    <source>
        <dbReference type="ARBA" id="ARBA00022723"/>
    </source>
</evidence>
<dbReference type="Pfam" id="PF01850">
    <property type="entry name" value="PIN"/>
    <property type="match status" value="1"/>
</dbReference>
<organism evidence="7 9">
    <name type="scientific">Phenylobacterium glaciei</name>
    <dbReference type="NCBI Taxonomy" id="2803784"/>
    <lineage>
        <taxon>Bacteria</taxon>
        <taxon>Pseudomonadati</taxon>
        <taxon>Pseudomonadota</taxon>
        <taxon>Alphaproteobacteria</taxon>
        <taxon>Caulobacterales</taxon>
        <taxon>Caulobacteraceae</taxon>
        <taxon>Phenylobacterium</taxon>
    </lineage>
</organism>
<feature type="domain" description="PIN" evidence="6">
    <location>
        <begin position="3"/>
        <end position="129"/>
    </location>
</feature>
<dbReference type="InterPro" id="IPR051619">
    <property type="entry name" value="TypeII_TA_RNase_PINc/VapC"/>
</dbReference>
<dbReference type="GO" id="GO:0000287">
    <property type="term" value="F:magnesium ion binding"/>
    <property type="evidence" value="ECO:0007669"/>
    <property type="project" value="UniProtKB-UniRule"/>
</dbReference>
<evidence type="ECO:0000313" key="7">
    <source>
        <dbReference type="EMBL" id="MBR7619026.1"/>
    </source>
</evidence>
<protein>
    <recommendedName>
        <fullName evidence="5">Ribonuclease VapC</fullName>
        <shortName evidence="5">RNase VapC</shortName>
        <ecNumber evidence="5">3.1.-.-</ecNumber>
    </recommendedName>
    <alternativeName>
        <fullName evidence="5">Toxin VapC</fullName>
    </alternativeName>
</protein>
<keyword evidence="3 5" id="KW-0479">Metal-binding</keyword>
<dbReference type="Proteomes" id="UP000622580">
    <property type="component" value="Unassembled WGS sequence"/>
</dbReference>
<dbReference type="CDD" id="cd09874">
    <property type="entry name" value="PIN_MT3492-like"/>
    <property type="match status" value="1"/>
</dbReference>
<keyword evidence="2 5" id="KW-0540">Nuclease</keyword>
<keyword evidence="5" id="KW-0460">Magnesium</keyword>
<feature type="binding site" evidence="5">
    <location>
        <position position="6"/>
    </location>
    <ligand>
        <name>Mg(2+)</name>
        <dbReference type="ChEBI" id="CHEBI:18420"/>
    </ligand>
</feature>
<dbReference type="AlphaFoldDB" id="A0A941CYL0"/>
<sequence>MSVYFDASVLVALFTHDAFTDRAHAYLLKARPEIAISDFARAEFASVISRSVRTGRLTAAEATNLFSDFDIWTGSSPMIETSPQDIKLTEAWLRRLDMNLRAPDAVNIAIAERLGASLATFDKRMAEAAISLGLGLAPV</sequence>
<keyword evidence="4 5" id="KW-0378">Hydrolase</keyword>
<dbReference type="InterPro" id="IPR022907">
    <property type="entry name" value="VapC_family"/>
</dbReference>
<evidence type="ECO:0000256" key="4">
    <source>
        <dbReference type="ARBA" id="ARBA00022801"/>
    </source>
</evidence>
<feature type="binding site" evidence="5">
    <location>
        <position position="104"/>
    </location>
    <ligand>
        <name>Mg(2+)</name>
        <dbReference type="ChEBI" id="CHEBI:18420"/>
    </ligand>
</feature>
<dbReference type="GO" id="GO:0090729">
    <property type="term" value="F:toxin activity"/>
    <property type="evidence" value="ECO:0007669"/>
    <property type="project" value="UniProtKB-KW"/>
</dbReference>
<evidence type="ECO:0000259" key="6">
    <source>
        <dbReference type="Pfam" id="PF01850"/>
    </source>
</evidence>
<dbReference type="InterPro" id="IPR002716">
    <property type="entry name" value="PIN_dom"/>
</dbReference>
<evidence type="ECO:0000256" key="5">
    <source>
        <dbReference type="HAMAP-Rule" id="MF_00265"/>
    </source>
</evidence>
<dbReference type="HAMAP" id="MF_00265">
    <property type="entry name" value="VapC_Nob1"/>
    <property type="match status" value="1"/>
</dbReference>
<dbReference type="PANTHER" id="PTHR35901:SF1">
    <property type="entry name" value="EXONUCLEASE VAPC9"/>
    <property type="match status" value="1"/>
</dbReference>
<gene>
    <name evidence="5" type="primary">vapC</name>
    <name evidence="7" type="ORF">JKL49_06450</name>
    <name evidence="8" type="ORF">JKL49_10260</name>
</gene>
<evidence type="ECO:0000256" key="1">
    <source>
        <dbReference type="ARBA" id="ARBA00022649"/>
    </source>
</evidence>
<keyword evidence="9" id="KW-1185">Reference proteome</keyword>
<dbReference type="GO" id="GO:0004540">
    <property type="term" value="F:RNA nuclease activity"/>
    <property type="evidence" value="ECO:0007669"/>
    <property type="project" value="InterPro"/>
</dbReference>
<evidence type="ECO:0000313" key="8">
    <source>
        <dbReference type="EMBL" id="QQZ51379.1"/>
    </source>
</evidence>
<name>A0A941CYL0_9CAUL</name>
<evidence type="ECO:0000313" key="9">
    <source>
        <dbReference type="Proteomes" id="UP000622580"/>
    </source>
</evidence>
<dbReference type="PANTHER" id="PTHR35901">
    <property type="entry name" value="RIBONUCLEASE VAPC3"/>
    <property type="match status" value="1"/>
</dbReference>
<comment type="similarity">
    <text evidence="5">Belongs to the PINc/VapC protein family.</text>
</comment>
<dbReference type="EMBL" id="JAGSGD010000001">
    <property type="protein sequence ID" value="MBR7619026.1"/>
    <property type="molecule type" value="Genomic_DNA"/>
</dbReference>
<dbReference type="EC" id="3.1.-.-" evidence="5"/>
<accession>A0A941CYL0</accession>
<dbReference type="GO" id="GO:0016787">
    <property type="term" value="F:hydrolase activity"/>
    <property type="evidence" value="ECO:0007669"/>
    <property type="project" value="UniProtKB-KW"/>
</dbReference>
<dbReference type="InterPro" id="IPR029060">
    <property type="entry name" value="PIN-like_dom_sf"/>
</dbReference>
<dbReference type="SUPFAM" id="SSF88723">
    <property type="entry name" value="PIN domain-like"/>
    <property type="match status" value="1"/>
</dbReference>
<dbReference type="EMBL" id="CP068570">
    <property type="protein sequence ID" value="QQZ51379.1"/>
    <property type="molecule type" value="Genomic_DNA"/>
</dbReference>
<comment type="function">
    <text evidence="5">Toxic component of a toxin-antitoxin (TA) system. An RNase.</text>
</comment>